<dbReference type="Proteomes" id="UP000503640">
    <property type="component" value="Unassembled WGS sequence"/>
</dbReference>
<dbReference type="InterPro" id="IPR033645">
    <property type="entry name" value="VirB9/CagX/TrbG_C"/>
</dbReference>
<dbReference type="InterPro" id="IPR014142">
    <property type="entry name" value="TrbG_Ti"/>
</dbReference>
<organism evidence="5 6">
    <name type="scientific">Anaeromyxobacter diazotrophicus</name>
    <dbReference type="NCBI Taxonomy" id="2590199"/>
    <lineage>
        <taxon>Bacteria</taxon>
        <taxon>Pseudomonadati</taxon>
        <taxon>Myxococcota</taxon>
        <taxon>Myxococcia</taxon>
        <taxon>Myxococcales</taxon>
        <taxon>Cystobacterineae</taxon>
        <taxon>Anaeromyxobacteraceae</taxon>
        <taxon>Anaeromyxobacter</taxon>
    </lineage>
</organism>
<comment type="caution">
    <text evidence="5">The sequence shown here is derived from an EMBL/GenBank/DDBJ whole genome shotgun (WGS) entry which is preliminary data.</text>
</comment>
<evidence type="ECO:0000256" key="1">
    <source>
        <dbReference type="ARBA" id="ARBA00006135"/>
    </source>
</evidence>
<keyword evidence="6" id="KW-1185">Reference proteome</keyword>
<evidence type="ECO:0008006" key="7">
    <source>
        <dbReference type="Google" id="ProtNLM"/>
    </source>
</evidence>
<feature type="region of interest" description="Disordered" evidence="3">
    <location>
        <begin position="54"/>
        <end position="101"/>
    </location>
</feature>
<feature type="compositionally biased region" description="Basic and acidic residues" evidence="3">
    <location>
        <begin position="54"/>
        <end position="66"/>
    </location>
</feature>
<evidence type="ECO:0000313" key="5">
    <source>
        <dbReference type="EMBL" id="GEJ56655.1"/>
    </source>
</evidence>
<evidence type="ECO:0000256" key="2">
    <source>
        <dbReference type="ARBA" id="ARBA00022729"/>
    </source>
</evidence>
<dbReference type="InterPro" id="IPR038161">
    <property type="entry name" value="VirB9/CagX/TrbG_C_sf"/>
</dbReference>
<gene>
    <name evidence="5" type="ORF">AMYX_13960</name>
</gene>
<feature type="chain" id="PRO_5029673252" description="P-type conjugative transfer protein TrbG" evidence="4">
    <location>
        <begin position="22"/>
        <end position="359"/>
    </location>
</feature>
<dbReference type="RefSeq" id="WP_176064154.1">
    <property type="nucleotide sequence ID" value="NZ_BJTG01000003.1"/>
</dbReference>
<protein>
    <recommendedName>
        <fullName evidence="7">P-type conjugative transfer protein TrbG</fullName>
    </recommendedName>
</protein>
<proteinExistence type="inferred from homology"/>
<sequence>MNALTMGFLAFTLLAPLVASADPGPPAPAKRAVPALNAEGTEVDELAPSRLPLERTRLRGGDEKRSLAAPVARPKGVSARTKSPPRRSEEEPWLHGGTSLPRQLHPKERAALRVSTEWVDGAESPARGEAGAVVYTYGTSLPSVICTPLHVCDLTLEPSERVAEVHVGDPVRWKVTLGTGGPGGAITHVLVKPAEPDVETDLLVLTDRRTYVVRLVAHPREWMPRVAFSYPEEARQVFLFTQQKEEERRKATTLPGVGSMSALDFHYEMTGDEPGWRPLRVYTDGVKTYIEFPESMRSGEAPALVTVGKGDERGLVNYRQQGTKYVVDKVLQRALLVSGLGREEERVEILHDSVRVKER</sequence>
<keyword evidence="2 4" id="KW-0732">Signal</keyword>
<feature type="signal peptide" evidence="4">
    <location>
        <begin position="1"/>
        <end position="21"/>
    </location>
</feature>
<name>A0A7I9VJW1_9BACT</name>
<reference evidence="6" key="1">
    <citation type="journal article" date="2020" name="Appl. Environ. Microbiol.">
        <title>Diazotrophic Anaeromyxobacter Isolates from Soils.</title>
        <authorList>
            <person name="Masuda Y."/>
            <person name="Yamanaka H."/>
            <person name="Xu Z.X."/>
            <person name="Shiratori Y."/>
            <person name="Aono T."/>
            <person name="Amachi S."/>
            <person name="Senoo K."/>
            <person name="Itoh H."/>
        </authorList>
    </citation>
    <scope>NUCLEOTIDE SEQUENCE [LARGE SCALE GENOMIC DNA]</scope>
    <source>
        <strain evidence="6">R267</strain>
    </source>
</reference>
<dbReference type="InterPro" id="IPR010258">
    <property type="entry name" value="Conjugal_tfr_TrbG/VirB9/CagX"/>
</dbReference>
<dbReference type="NCBIfam" id="TIGR02775">
    <property type="entry name" value="TrbG_Ti"/>
    <property type="match status" value="1"/>
</dbReference>
<dbReference type="CDD" id="cd06911">
    <property type="entry name" value="VirB9_CagX_TrbG"/>
    <property type="match status" value="1"/>
</dbReference>
<comment type="similarity">
    <text evidence="1">Belongs to the TrbG/VirB9 family.</text>
</comment>
<accession>A0A7I9VJW1</accession>
<evidence type="ECO:0000313" key="6">
    <source>
        <dbReference type="Proteomes" id="UP000503640"/>
    </source>
</evidence>
<dbReference type="EMBL" id="BJTG01000003">
    <property type="protein sequence ID" value="GEJ56655.1"/>
    <property type="molecule type" value="Genomic_DNA"/>
</dbReference>
<dbReference type="AlphaFoldDB" id="A0A7I9VJW1"/>
<dbReference type="Pfam" id="PF03524">
    <property type="entry name" value="CagX"/>
    <property type="match status" value="1"/>
</dbReference>
<evidence type="ECO:0000256" key="3">
    <source>
        <dbReference type="SAM" id="MobiDB-lite"/>
    </source>
</evidence>
<dbReference type="Gene3D" id="2.60.40.2500">
    <property type="match status" value="1"/>
</dbReference>
<evidence type="ECO:0000256" key="4">
    <source>
        <dbReference type="SAM" id="SignalP"/>
    </source>
</evidence>